<evidence type="ECO:0000313" key="1">
    <source>
        <dbReference type="EMBL" id="AXV84337.1"/>
    </source>
</evidence>
<dbReference type="AlphaFoldDB" id="A0AAD0SH80"/>
<name>A0AAD0SH80_RALSL</name>
<geneLocation type="plasmid" evidence="1 2">
    <name>unnamed</name>
</geneLocation>
<keyword evidence="1" id="KW-0614">Plasmid</keyword>
<accession>A0AAD0SH80</accession>
<evidence type="ECO:0000313" key="2">
    <source>
        <dbReference type="Proteomes" id="UP000261758"/>
    </source>
</evidence>
<sequence>MSTVEWACESWGNGRLPPLPVLQRLQLSGVGPKGFSFALVLGLNIREDNSTGGRIKEAGGCGNSARLALFHIQLSG</sequence>
<proteinExistence type="predicted"/>
<dbReference type="Proteomes" id="UP000261758">
    <property type="component" value="Plasmid unnamed"/>
</dbReference>
<dbReference type="EMBL" id="CP022760">
    <property type="protein sequence ID" value="AXV84337.1"/>
    <property type="molecule type" value="Genomic_DNA"/>
</dbReference>
<reference evidence="1 2" key="1">
    <citation type="submission" date="2017-08" db="EMBL/GenBank/DDBJ databases">
        <title>Genome sequences of Ralstonia solanacearum Species Complex (RSSC) isolated from Potato bacterial wilts in Korea.</title>
        <authorList>
            <person name="Cho H."/>
            <person name="Song E.-S."/>
            <person name="Lee Y.K."/>
            <person name="Lee S."/>
            <person name="Lee S.-W."/>
            <person name="Jo A."/>
            <person name="Kim J.-G."/>
            <person name="Hwang I."/>
        </authorList>
    </citation>
    <scope>NUCLEOTIDE SEQUENCE [LARGE SCALE GENOMIC DNA]</scope>
    <source>
        <strain evidence="1 2">T98</strain>
        <plasmid evidence="1 2">unnamed</plasmid>
    </source>
</reference>
<organism evidence="1 2">
    <name type="scientific">Ralstonia solanacearum</name>
    <name type="common">Pseudomonas solanacearum</name>
    <dbReference type="NCBI Taxonomy" id="305"/>
    <lineage>
        <taxon>Bacteria</taxon>
        <taxon>Pseudomonadati</taxon>
        <taxon>Pseudomonadota</taxon>
        <taxon>Betaproteobacteria</taxon>
        <taxon>Burkholderiales</taxon>
        <taxon>Burkholderiaceae</taxon>
        <taxon>Ralstonia</taxon>
        <taxon>Ralstonia solanacearum species complex</taxon>
    </lineage>
</organism>
<gene>
    <name evidence="1" type="ORF">CJO77_22825</name>
</gene>
<protein>
    <submittedName>
        <fullName evidence="1">Uncharacterized protein</fullName>
    </submittedName>
</protein>